<dbReference type="Proteomes" id="UP000293638">
    <property type="component" value="Unassembled WGS sequence"/>
</dbReference>
<organism evidence="1 2">
    <name type="scientific">Motilibacter rhizosphaerae</name>
    <dbReference type="NCBI Taxonomy" id="598652"/>
    <lineage>
        <taxon>Bacteria</taxon>
        <taxon>Bacillati</taxon>
        <taxon>Actinomycetota</taxon>
        <taxon>Actinomycetes</taxon>
        <taxon>Motilibacterales</taxon>
        <taxon>Motilibacteraceae</taxon>
        <taxon>Motilibacter</taxon>
    </lineage>
</organism>
<evidence type="ECO:0000313" key="1">
    <source>
        <dbReference type="EMBL" id="RZS82729.1"/>
    </source>
</evidence>
<keyword evidence="2" id="KW-1185">Reference proteome</keyword>
<protein>
    <recommendedName>
        <fullName evidence="3">Ferritin-like metal-binding protein YciE</fullName>
    </recommendedName>
</protein>
<sequence length="153" mass="15733">MSGRQLPVLVAELLAGEEQLAAALREVGQRHAAEADVVHTAHVLAEHGDARAAQLRALGPAALVPHAPGIARAALAGNGPDGTGLVLDLLELYALAAWVDQGWTLLGQVAQGERDEQLLAAVGEAEQGASKVLAWVGTRAEQAAPQAMLVPPD</sequence>
<gene>
    <name evidence="1" type="ORF">EV189_3124</name>
</gene>
<dbReference type="EMBL" id="SGXD01000004">
    <property type="protein sequence ID" value="RZS82729.1"/>
    <property type="molecule type" value="Genomic_DNA"/>
</dbReference>
<accession>A0A4Q7NG06</accession>
<dbReference type="AlphaFoldDB" id="A0A4Q7NG06"/>
<proteinExistence type="predicted"/>
<comment type="caution">
    <text evidence="1">The sequence shown here is derived from an EMBL/GenBank/DDBJ whole genome shotgun (WGS) entry which is preliminary data.</text>
</comment>
<dbReference type="OrthoDB" id="669978at2"/>
<evidence type="ECO:0008006" key="3">
    <source>
        <dbReference type="Google" id="ProtNLM"/>
    </source>
</evidence>
<evidence type="ECO:0000313" key="2">
    <source>
        <dbReference type="Proteomes" id="UP000293638"/>
    </source>
</evidence>
<reference evidence="1 2" key="1">
    <citation type="submission" date="2019-02" db="EMBL/GenBank/DDBJ databases">
        <title>Genomic Encyclopedia of Type Strains, Phase IV (KMG-IV): sequencing the most valuable type-strain genomes for metagenomic binning, comparative biology and taxonomic classification.</title>
        <authorList>
            <person name="Goeker M."/>
        </authorList>
    </citation>
    <scope>NUCLEOTIDE SEQUENCE [LARGE SCALE GENOMIC DNA]</scope>
    <source>
        <strain evidence="1 2">DSM 45622</strain>
    </source>
</reference>
<dbReference type="RefSeq" id="WP_130493883.1">
    <property type="nucleotide sequence ID" value="NZ_SGXD01000004.1"/>
</dbReference>
<name>A0A4Q7NG06_9ACTN</name>